<dbReference type="InterPro" id="IPR027417">
    <property type="entry name" value="P-loop_NTPase"/>
</dbReference>
<dbReference type="HOGENOM" id="CLU_2102824_0_0_1"/>
<dbReference type="SMART" id="SM00174">
    <property type="entry name" value="RHO"/>
    <property type="match status" value="1"/>
</dbReference>
<dbReference type="Gene3D" id="3.40.50.300">
    <property type="entry name" value="P-loop containing nucleotide triphosphate hydrolases"/>
    <property type="match status" value="1"/>
</dbReference>
<evidence type="ECO:0000313" key="4">
    <source>
        <dbReference type="Proteomes" id="UP000054097"/>
    </source>
</evidence>
<dbReference type="GO" id="GO:0005525">
    <property type="term" value="F:GTP binding"/>
    <property type="evidence" value="ECO:0007669"/>
    <property type="project" value="UniProtKB-KW"/>
</dbReference>
<evidence type="ECO:0000256" key="2">
    <source>
        <dbReference type="ARBA" id="ARBA00023134"/>
    </source>
</evidence>
<dbReference type="PRINTS" id="PR00449">
    <property type="entry name" value="RASTRNSFRMNG"/>
</dbReference>
<reference evidence="3 4" key="1">
    <citation type="submission" date="2014-04" db="EMBL/GenBank/DDBJ databases">
        <authorList>
            <consortium name="DOE Joint Genome Institute"/>
            <person name="Kuo A."/>
            <person name="Zuccaro A."/>
            <person name="Kohler A."/>
            <person name="Nagy L.G."/>
            <person name="Floudas D."/>
            <person name="Copeland A."/>
            <person name="Barry K.W."/>
            <person name="Cichocki N."/>
            <person name="Veneault-Fourrey C."/>
            <person name="LaButti K."/>
            <person name="Lindquist E.A."/>
            <person name="Lipzen A."/>
            <person name="Lundell T."/>
            <person name="Morin E."/>
            <person name="Murat C."/>
            <person name="Sun H."/>
            <person name="Tunlid A."/>
            <person name="Henrissat B."/>
            <person name="Grigoriev I.V."/>
            <person name="Hibbett D.S."/>
            <person name="Martin F."/>
            <person name="Nordberg H.P."/>
            <person name="Cantor M.N."/>
            <person name="Hua S.X."/>
        </authorList>
    </citation>
    <scope>NUCLEOTIDE SEQUENCE [LARGE SCALE GENOMIC DNA]</scope>
    <source>
        <strain evidence="3 4">MAFF 305830</strain>
    </source>
</reference>
<name>A0A0C2XFL3_SERVB</name>
<gene>
    <name evidence="3" type="ORF">M408DRAFT_51899</name>
</gene>
<feature type="non-terminal residue" evidence="3">
    <location>
        <position position="1"/>
    </location>
</feature>
<evidence type="ECO:0000313" key="3">
    <source>
        <dbReference type="EMBL" id="KIM27892.1"/>
    </source>
</evidence>
<reference evidence="4" key="2">
    <citation type="submission" date="2015-01" db="EMBL/GenBank/DDBJ databases">
        <title>Evolutionary Origins and Diversification of the Mycorrhizal Mutualists.</title>
        <authorList>
            <consortium name="DOE Joint Genome Institute"/>
            <consortium name="Mycorrhizal Genomics Consortium"/>
            <person name="Kohler A."/>
            <person name="Kuo A."/>
            <person name="Nagy L.G."/>
            <person name="Floudas D."/>
            <person name="Copeland A."/>
            <person name="Barry K.W."/>
            <person name="Cichocki N."/>
            <person name="Veneault-Fourrey C."/>
            <person name="LaButti K."/>
            <person name="Lindquist E.A."/>
            <person name="Lipzen A."/>
            <person name="Lundell T."/>
            <person name="Morin E."/>
            <person name="Murat C."/>
            <person name="Riley R."/>
            <person name="Ohm R."/>
            <person name="Sun H."/>
            <person name="Tunlid A."/>
            <person name="Henrissat B."/>
            <person name="Grigoriev I.V."/>
            <person name="Hibbett D.S."/>
            <person name="Martin F."/>
        </authorList>
    </citation>
    <scope>NUCLEOTIDE SEQUENCE [LARGE SCALE GENOMIC DNA]</scope>
    <source>
        <strain evidence="4">MAFF 305830</strain>
    </source>
</reference>
<evidence type="ECO:0000256" key="1">
    <source>
        <dbReference type="ARBA" id="ARBA00022741"/>
    </source>
</evidence>
<dbReference type="PROSITE" id="PS51419">
    <property type="entry name" value="RAB"/>
    <property type="match status" value="1"/>
</dbReference>
<dbReference type="GO" id="GO:0007264">
    <property type="term" value="P:small GTPase-mediated signal transduction"/>
    <property type="evidence" value="ECO:0007669"/>
    <property type="project" value="InterPro"/>
</dbReference>
<dbReference type="InterPro" id="IPR003578">
    <property type="entry name" value="Small_GTPase_Rho"/>
</dbReference>
<protein>
    <submittedName>
        <fullName evidence="3">Uncharacterized protein</fullName>
    </submittedName>
</protein>
<dbReference type="STRING" id="933852.A0A0C2XFL3"/>
<keyword evidence="4" id="KW-1185">Reference proteome</keyword>
<dbReference type="PANTHER" id="PTHR24072">
    <property type="entry name" value="RHO FAMILY GTPASE"/>
    <property type="match status" value="1"/>
</dbReference>
<feature type="non-terminal residue" evidence="3">
    <location>
        <position position="116"/>
    </location>
</feature>
<organism evidence="3 4">
    <name type="scientific">Serendipita vermifera MAFF 305830</name>
    <dbReference type="NCBI Taxonomy" id="933852"/>
    <lineage>
        <taxon>Eukaryota</taxon>
        <taxon>Fungi</taxon>
        <taxon>Dikarya</taxon>
        <taxon>Basidiomycota</taxon>
        <taxon>Agaricomycotina</taxon>
        <taxon>Agaricomycetes</taxon>
        <taxon>Sebacinales</taxon>
        <taxon>Serendipitaceae</taxon>
        <taxon>Serendipita</taxon>
    </lineage>
</organism>
<dbReference type="EMBL" id="KN824296">
    <property type="protein sequence ID" value="KIM27892.1"/>
    <property type="molecule type" value="Genomic_DNA"/>
</dbReference>
<dbReference type="GO" id="GO:0003924">
    <property type="term" value="F:GTPase activity"/>
    <property type="evidence" value="ECO:0007669"/>
    <property type="project" value="InterPro"/>
</dbReference>
<dbReference type="AlphaFoldDB" id="A0A0C2XFL3"/>
<dbReference type="Pfam" id="PF00071">
    <property type="entry name" value="Ras"/>
    <property type="match status" value="1"/>
</dbReference>
<dbReference type="SUPFAM" id="SSF52540">
    <property type="entry name" value="P-loop containing nucleoside triphosphate hydrolases"/>
    <property type="match status" value="1"/>
</dbReference>
<dbReference type="OrthoDB" id="25896at2759"/>
<keyword evidence="2" id="KW-0342">GTP-binding</keyword>
<dbReference type="InterPro" id="IPR001806">
    <property type="entry name" value="Small_GTPase"/>
</dbReference>
<proteinExistence type="predicted"/>
<accession>A0A0C2XFL3</accession>
<keyword evidence="1" id="KW-0547">Nucleotide-binding</keyword>
<dbReference type="Proteomes" id="UP000054097">
    <property type="component" value="Unassembled WGS sequence"/>
</dbReference>
<sequence length="116" mass="12850">PYALTISETSSSRSLDPLRRSTYGGSNVFVLCFAVSDYREEVMLELKERWFDECRSFNPSVPVLVVATKIDQRAGTTRAWTKSQGEAFARSIRAAGYLECSAATGEGIEDVFQAII</sequence>